<name>A0A0F9LLG3_9ZZZZ</name>
<proteinExistence type="predicted"/>
<sequence length="56" mass="6547">MAIKQGQRYVRVELSHLNHYLYEHVKIEKEETIVMAKVESDEVVFLVEKVDAKEGS</sequence>
<dbReference type="EMBL" id="LAZR01012163">
    <property type="protein sequence ID" value="KKM28245.1"/>
    <property type="molecule type" value="Genomic_DNA"/>
</dbReference>
<organism evidence="1">
    <name type="scientific">marine sediment metagenome</name>
    <dbReference type="NCBI Taxonomy" id="412755"/>
    <lineage>
        <taxon>unclassified sequences</taxon>
        <taxon>metagenomes</taxon>
        <taxon>ecological metagenomes</taxon>
    </lineage>
</organism>
<accession>A0A0F9LLG3</accession>
<dbReference type="AlphaFoldDB" id="A0A0F9LLG3"/>
<gene>
    <name evidence="1" type="ORF">LCGC14_1566590</name>
</gene>
<reference evidence="1" key="1">
    <citation type="journal article" date="2015" name="Nature">
        <title>Complex archaea that bridge the gap between prokaryotes and eukaryotes.</title>
        <authorList>
            <person name="Spang A."/>
            <person name="Saw J.H."/>
            <person name="Jorgensen S.L."/>
            <person name="Zaremba-Niedzwiedzka K."/>
            <person name="Martijn J."/>
            <person name="Lind A.E."/>
            <person name="van Eijk R."/>
            <person name="Schleper C."/>
            <person name="Guy L."/>
            <person name="Ettema T.J."/>
        </authorList>
    </citation>
    <scope>NUCLEOTIDE SEQUENCE</scope>
</reference>
<evidence type="ECO:0000313" key="1">
    <source>
        <dbReference type="EMBL" id="KKM28245.1"/>
    </source>
</evidence>
<protein>
    <submittedName>
        <fullName evidence="1">Uncharacterized protein</fullName>
    </submittedName>
</protein>
<comment type="caution">
    <text evidence="1">The sequence shown here is derived from an EMBL/GenBank/DDBJ whole genome shotgun (WGS) entry which is preliminary data.</text>
</comment>